<gene>
    <name evidence="3" type="ordered locus">BG0231</name>
    <name evidence="4" type="ORF">DB299_03170</name>
</gene>
<reference evidence="3" key="2">
    <citation type="submission" date="2004-06" db="EMBL/GenBank/DDBJ databases">
        <authorList>
            <person name="Gloeckner G."/>
            <person name="Schilhabel M."/>
            <person name="Lehmann R."/>
            <person name="Platzer M."/>
        </authorList>
    </citation>
    <scope>NUCLEOTIDE SEQUENCE</scope>
    <source>
        <strain evidence="3">PBi</strain>
    </source>
</reference>
<dbReference type="GO" id="GO:0004222">
    <property type="term" value="F:metalloendopeptidase activity"/>
    <property type="evidence" value="ECO:0007669"/>
    <property type="project" value="TreeGrafter"/>
</dbReference>
<dbReference type="GO" id="GO:0016485">
    <property type="term" value="P:protein processing"/>
    <property type="evidence" value="ECO:0007669"/>
    <property type="project" value="TreeGrafter"/>
</dbReference>
<dbReference type="PANTHER" id="PTHR43016:SF13">
    <property type="entry name" value="PRESEQUENCE PROTEASE, MITOCHONDRIAL"/>
    <property type="match status" value="1"/>
</dbReference>
<dbReference type="Proteomes" id="UP000002276">
    <property type="component" value="Chromosome"/>
</dbReference>
<evidence type="ECO:0000313" key="4">
    <source>
        <dbReference type="EMBL" id="AZA26892.1"/>
    </source>
</evidence>
<feature type="domain" description="Peptidase M16C associated" evidence="2">
    <location>
        <begin position="453"/>
        <end position="702"/>
    </location>
</feature>
<keyword evidence="1" id="KW-0175">Coiled coil</keyword>
<organism evidence="3 5">
    <name type="scientific">Borrelia garinii subsp. bavariensis (strain ATCC BAA-2496 / DSM 23469 / PBi)</name>
    <name type="common">Borreliella bavariensis</name>
    <dbReference type="NCBI Taxonomy" id="290434"/>
    <lineage>
        <taxon>Bacteria</taxon>
        <taxon>Pseudomonadati</taxon>
        <taxon>Spirochaetota</taxon>
        <taxon>Spirochaetia</taxon>
        <taxon>Spirochaetales</taxon>
        <taxon>Borreliaceae</taxon>
        <taxon>Borreliella</taxon>
    </lineage>
</organism>
<dbReference type="InterPro" id="IPR011765">
    <property type="entry name" value="Pept_M16_N"/>
</dbReference>
<reference evidence="4" key="3">
    <citation type="journal article" date="2018" name="PLoS ONE">
        <title>The genus Borrelia reloaded.</title>
        <authorList>
            <person name="Margos G."/>
            <person name="Gofton A."/>
            <person name="Wibberg D."/>
            <person name="Dangel A."/>
            <person name="Marosevic D."/>
            <person name="Loh S.M."/>
            <person name="Oskam C."/>
            <person name="Fingerle V."/>
        </authorList>
    </citation>
    <scope>NUCLEOTIDE SEQUENCE</scope>
    <source>
        <strain evidence="4">PBi</strain>
    </source>
</reference>
<dbReference type="InterPro" id="IPR011249">
    <property type="entry name" value="Metalloenz_LuxS/M16"/>
</dbReference>
<dbReference type="Pfam" id="PF08367">
    <property type="entry name" value="M16C_assoc"/>
    <property type="match status" value="1"/>
</dbReference>
<dbReference type="Gene3D" id="3.30.830.10">
    <property type="entry name" value="Metalloenzyme, LuxS/M16 peptidase-like"/>
    <property type="match status" value="4"/>
</dbReference>
<dbReference type="GeneID" id="45161021"/>
<evidence type="ECO:0000313" key="3">
    <source>
        <dbReference type="EMBL" id="AAU07085.1"/>
    </source>
</evidence>
<name>A0A7I6GVU4_BORGP</name>
<proteinExistence type="predicted"/>
<sequence length="972" mass="113321">MKKKKIFKLISKTYLEEYNAEGFYFKHDSGLEVFHLKSDSFKEHAFCIAFKTIPSNNTGVAHVLEHTIFCGSNKYKIKDPFLYLLKGSLNTFLNAMTFPDKTIYPAASTIEKDYFNLFNIYADSIFHPLLKKESFMQEGYNINPKDFKVSGIVFNEMKGSYSNKNSLINEIASSSLFEEGAYKYDSGGIPTNIIDLTYESFLDFYKKYYTLENCKIFLCGNTQTEKNLNFIEKYIIRSYKKEKNNVNIDIEKVKRWEKGKKLTYKIPKENDNTLGVYTINWLCTEINNIEDSIGLEILSEILLDDSCPFIINILKSGLGEDIAHISGINTDLKESIFSFGLQNVVEKKEKEFKNLIFSELKNLVKNKIPKELIKGILFGYEFALKEEKGQNHPIALMIKSFKGWLNGMHPIKTLETSYYINEITNKLEKGIYYFENLIEKYLICNNHYTLISFIPSYDTEKEMEEEIEKKLMTKEIAIKQNPEEFLQFKKDYNQFKKYQNKKDSKADIAKLPLLKIEDLPKQIEKSLDLNEIKELNLHSFKFKNNNIFNVNLFFKLNFLEKEDYIYLSLFKRALQDLSTKNYSYIDINNQIQNTLGQINISESYDEDINGNILNSFNISFKSFNHKVKDSFELIKEILININFHDYERLKEITLSLKNDFKSLLIPKGHLLAILRSKSKLKLNEYLKELQNGITGREFWQKIKTDTESLKEIANKLDNLKNKIILKNNLSALIMGNADDILKSLENEMSHLKESLKENNNYCDELLNIETNNKTLKEIIIIQSKVAFNAICFPSYKINDENYPKANFLEHILRSGIFWEKIRVIGGAYGASASIANGIFSFASYRDPNFIKTYQAFENSLEELANNKMTNEEIYTYLVGLIGTNIYVKTKATEALQSYRRKMLNISDSLRQDIRNAYFTITPQDIKEISEKILIQIRQHNSVASLVNNQKYEEEKNNLERLIGKEYKVKKIY</sequence>
<protein>
    <submittedName>
        <fullName evidence="4">Peptidase M16</fullName>
    </submittedName>
</protein>
<keyword evidence="6" id="KW-1185">Reference proteome</keyword>
<dbReference type="InterPro" id="IPR007863">
    <property type="entry name" value="Peptidase_M16_C"/>
</dbReference>
<dbReference type="Pfam" id="PF05193">
    <property type="entry name" value="Peptidase_M16_C"/>
    <property type="match status" value="1"/>
</dbReference>
<dbReference type="KEGG" id="bga:BG0231"/>
<dbReference type="SMART" id="SM01264">
    <property type="entry name" value="M16C_associated"/>
    <property type="match status" value="1"/>
</dbReference>
<dbReference type="OrthoDB" id="9762027at2"/>
<evidence type="ECO:0000259" key="2">
    <source>
        <dbReference type="SMART" id="SM01264"/>
    </source>
</evidence>
<dbReference type="AlphaFoldDB" id="A0A7I6GVU4"/>
<reference evidence="3 5" key="1">
    <citation type="journal article" date="2004" name="Nucleic Acids Res.">
        <title>Comparative analysis of the Borrelia garinii genome.</title>
        <authorList>
            <person name="Glockner G."/>
            <person name="Lehmann R."/>
            <person name="Romualdi A."/>
            <person name="Pradella S."/>
            <person name="Schulte-Spechtel U."/>
            <person name="Schilhabel M."/>
            <person name="Wilske B."/>
            <person name="Suhnel J."/>
            <person name="Platzer M."/>
        </authorList>
    </citation>
    <scope>NUCLEOTIDE SEQUENCE [LARGE SCALE GENOMIC DNA]</scope>
    <source>
        <strain evidence="5">ATCC BAA-2496 / DSM 23469 / PBi</strain>
        <strain evidence="3">PBi</strain>
    </source>
</reference>
<dbReference type="PANTHER" id="PTHR43016">
    <property type="entry name" value="PRESEQUENCE PROTEASE"/>
    <property type="match status" value="1"/>
</dbReference>
<reference evidence="6" key="4">
    <citation type="submission" date="2018-04" db="EMBL/GenBank/DDBJ databases">
        <title>Whole Genome Assembly of Borrelia bavariensis PBi.</title>
        <authorList>
            <person name="Margos G."/>
        </authorList>
    </citation>
    <scope>NUCLEOTIDE SEQUENCE [LARGE SCALE GENOMIC DNA]</scope>
    <source>
        <strain evidence="6">PBi</strain>
    </source>
</reference>
<dbReference type="RefSeq" id="WP_011193573.1">
    <property type="nucleotide sequence ID" value="NC_006156.1"/>
</dbReference>
<dbReference type="InterPro" id="IPR055130">
    <property type="entry name" value="PreP_C"/>
</dbReference>
<evidence type="ECO:0000256" key="1">
    <source>
        <dbReference type="SAM" id="Coils"/>
    </source>
</evidence>
<dbReference type="SUPFAM" id="SSF63411">
    <property type="entry name" value="LuxS/MPP-like metallohydrolase"/>
    <property type="match status" value="4"/>
</dbReference>
<dbReference type="Pfam" id="PF00675">
    <property type="entry name" value="Peptidase_M16"/>
    <property type="match status" value="1"/>
</dbReference>
<evidence type="ECO:0000313" key="5">
    <source>
        <dbReference type="Proteomes" id="UP000002276"/>
    </source>
</evidence>
<dbReference type="EMBL" id="CP000013">
    <property type="protein sequence ID" value="AAU07085.1"/>
    <property type="molecule type" value="Genomic_DNA"/>
</dbReference>
<dbReference type="InterPro" id="IPR013578">
    <property type="entry name" value="Peptidase_M16C_assoc"/>
</dbReference>
<dbReference type="Proteomes" id="UP000274630">
    <property type="component" value="Chromosome"/>
</dbReference>
<dbReference type="EMBL" id="CP028872">
    <property type="protein sequence ID" value="AZA26892.1"/>
    <property type="molecule type" value="Genomic_DNA"/>
</dbReference>
<dbReference type="Pfam" id="PF22516">
    <property type="entry name" value="PreP_C"/>
    <property type="match status" value="1"/>
</dbReference>
<evidence type="ECO:0000313" key="6">
    <source>
        <dbReference type="Proteomes" id="UP000274630"/>
    </source>
</evidence>
<feature type="coiled-coil region" evidence="1">
    <location>
        <begin position="702"/>
        <end position="761"/>
    </location>
</feature>
<dbReference type="GO" id="GO:0046872">
    <property type="term" value="F:metal ion binding"/>
    <property type="evidence" value="ECO:0007669"/>
    <property type="project" value="InterPro"/>
</dbReference>
<accession>A0A7I6GVU4</accession>